<name>A0ABR2L8S0_9EUKA</name>
<comment type="similarity">
    <text evidence="1">Belongs to the peptidase C14B family.</text>
</comment>
<dbReference type="InterPro" id="IPR050452">
    <property type="entry name" value="Metacaspase"/>
</dbReference>
<accession>A0ABR2L8S0</accession>
<evidence type="ECO:0000256" key="2">
    <source>
        <dbReference type="SAM" id="MobiDB-lite"/>
    </source>
</evidence>
<evidence type="ECO:0000313" key="4">
    <source>
        <dbReference type="EMBL" id="KAK8899755.1"/>
    </source>
</evidence>
<evidence type="ECO:0000256" key="1">
    <source>
        <dbReference type="ARBA" id="ARBA00009005"/>
    </source>
</evidence>
<keyword evidence="5" id="KW-1185">Reference proteome</keyword>
<dbReference type="Pfam" id="PF00656">
    <property type="entry name" value="Peptidase_C14"/>
    <property type="match status" value="1"/>
</dbReference>
<gene>
    <name evidence="4" type="ORF">M9Y10_002077</name>
</gene>
<sequence length="341" mass="38421">MGNESSAIDTGPGGNPFEVTDGSVGNPFEYNPNENGKVVKFLTNENKANLNTEKIEEIQKQQESHYKVDDNTTTDQFYNFRNESTPDETIKLLDDLGTCLNGIDTKVAKKYCTHGINDKILFIVCNTYTKPQYKLGVGPINDALTVAIHHKKMGYNIVYLHNSTVVQFKKWLKFILMNTSSDLTIFYTGHGSQKRDTSGDEADGYDEVMVFDEGFVVDDELANYLVKYAHGQRIVLLTDCCHSGSIWDIQSILSRKENVSPNIISISASADNETSKQTKFGTKDQGIFTYYFWQVFEQNNAITTTQMKAKIDPMIRRFGQKLEYASTSDGIVNDPIFPHSK</sequence>
<evidence type="ECO:0000313" key="5">
    <source>
        <dbReference type="Proteomes" id="UP001470230"/>
    </source>
</evidence>
<evidence type="ECO:0000259" key="3">
    <source>
        <dbReference type="Pfam" id="PF00656"/>
    </source>
</evidence>
<dbReference type="SUPFAM" id="SSF52129">
    <property type="entry name" value="Caspase-like"/>
    <property type="match status" value="1"/>
</dbReference>
<dbReference type="PANTHER" id="PTHR48104:SF30">
    <property type="entry name" value="METACASPASE-1"/>
    <property type="match status" value="1"/>
</dbReference>
<dbReference type="Gene3D" id="3.40.50.1460">
    <property type="match status" value="1"/>
</dbReference>
<comment type="caution">
    <text evidence="4">The sequence shown here is derived from an EMBL/GenBank/DDBJ whole genome shotgun (WGS) entry which is preliminary data.</text>
</comment>
<dbReference type="PANTHER" id="PTHR48104">
    <property type="entry name" value="METACASPASE-4"/>
    <property type="match status" value="1"/>
</dbReference>
<dbReference type="InterPro" id="IPR029030">
    <property type="entry name" value="Caspase-like_dom_sf"/>
</dbReference>
<dbReference type="EMBL" id="JAPFFF010000001">
    <property type="protein sequence ID" value="KAK8899755.1"/>
    <property type="molecule type" value="Genomic_DNA"/>
</dbReference>
<organism evidence="4 5">
    <name type="scientific">Tritrichomonas musculus</name>
    <dbReference type="NCBI Taxonomy" id="1915356"/>
    <lineage>
        <taxon>Eukaryota</taxon>
        <taxon>Metamonada</taxon>
        <taxon>Parabasalia</taxon>
        <taxon>Tritrichomonadida</taxon>
        <taxon>Tritrichomonadidae</taxon>
        <taxon>Tritrichomonas</taxon>
    </lineage>
</organism>
<dbReference type="Proteomes" id="UP001470230">
    <property type="component" value="Unassembled WGS sequence"/>
</dbReference>
<protein>
    <recommendedName>
        <fullName evidence="3">Peptidase C14 caspase domain-containing protein</fullName>
    </recommendedName>
</protein>
<feature type="domain" description="Peptidase C14 caspase" evidence="3">
    <location>
        <begin position="122"/>
        <end position="301"/>
    </location>
</feature>
<proteinExistence type="inferred from homology"/>
<reference evidence="4 5" key="1">
    <citation type="submission" date="2024-04" db="EMBL/GenBank/DDBJ databases">
        <title>Tritrichomonas musculus Genome.</title>
        <authorList>
            <person name="Alves-Ferreira E."/>
            <person name="Grigg M."/>
            <person name="Lorenzi H."/>
            <person name="Galac M."/>
        </authorList>
    </citation>
    <scope>NUCLEOTIDE SEQUENCE [LARGE SCALE GENOMIC DNA]</scope>
    <source>
        <strain evidence="4 5">EAF2021</strain>
    </source>
</reference>
<feature type="region of interest" description="Disordered" evidence="2">
    <location>
        <begin position="1"/>
        <end position="26"/>
    </location>
</feature>
<dbReference type="InterPro" id="IPR011600">
    <property type="entry name" value="Pept_C14_caspase"/>
</dbReference>